<evidence type="ECO:0000256" key="1">
    <source>
        <dbReference type="SAM" id="MobiDB-lite"/>
    </source>
</evidence>
<name>A0A7J6KZH8_PEROL</name>
<proteinExistence type="predicted"/>
<feature type="domain" description="MULE transposase" evidence="3">
    <location>
        <begin position="1"/>
        <end position="58"/>
    </location>
</feature>
<dbReference type="InterPro" id="IPR018289">
    <property type="entry name" value="MULE_transposase_dom"/>
</dbReference>
<dbReference type="EMBL" id="JABAHT010000687">
    <property type="protein sequence ID" value="KAF4652765.1"/>
    <property type="molecule type" value="Genomic_DNA"/>
</dbReference>
<evidence type="ECO:0000313" key="4">
    <source>
        <dbReference type="EMBL" id="KAF4652765.1"/>
    </source>
</evidence>
<keyword evidence="2" id="KW-1133">Transmembrane helix</keyword>
<dbReference type="InterPro" id="IPR038765">
    <property type="entry name" value="Papain-like_cys_pep_sf"/>
</dbReference>
<organism evidence="4 5">
    <name type="scientific">Perkinsus olseni</name>
    <name type="common">Perkinsus atlanticus</name>
    <dbReference type="NCBI Taxonomy" id="32597"/>
    <lineage>
        <taxon>Eukaryota</taxon>
        <taxon>Sar</taxon>
        <taxon>Alveolata</taxon>
        <taxon>Perkinsozoa</taxon>
        <taxon>Perkinsea</taxon>
        <taxon>Perkinsida</taxon>
        <taxon>Perkinsidae</taxon>
        <taxon>Perkinsus</taxon>
    </lineage>
</organism>
<keyword evidence="2" id="KW-0812">Transmembrane</keyword>
<dbReference type="SUPFAM" id="SSF54001">
    <property type="entry name" value="Cysteine proteinases"/>
    <property type="match status" value="1"/>
</dbReference>
<evidence type="ECO:0000313" key="5">
    <source>
        <dbReference type="Proteomes" id="UP000570595"/>
    </source>
</evidence>
<reference evidence="4 5" key="1">
    <citation type="submission" date="2020-04" db="EMBL/GenBank/DDBJ databases">
        <title>Perkinsus olseni comparative genomics.</title>
        <authorList>
            <person name="Bogema D.R."/>
        </authorList>
    </citation>
    <scope>NUCLEOTIDE SEQUENCE [LARGE SCALE GENOMIC DNA]</scope>
    <source>
        <strain evidence="4">ATCC PRA-179</strain>
    </source>
</reference>
<feature type="region of interest" description="Disordered" evidence="1">
    <location>
        <begin position="272"/>
        <end position="312"/>
    </location>
</feature>
<comment type="caution">
    <text evidence="4">The sequence shown here is derived from an EMBL/GenBank/DDBJ whole genome shotgun (WGS) entry which is preliminary data.</text>
</comment>
<evidence type="ECO:0000259" key="3">
    <source>
        <dbReference type="Pfam" id="PF10551"/>
    </source>
</evidence>
<keyword evidence="2" id="KW-0472">Membrane</keyword>
<evidence type="ECO:0000256" key="2">
    <source>
        <dbReference type="SAM" id="Phobius"/>
    </source>
</evidence>
<feature type="compositionally biased region" description="Polar residues" evidence="1">
    <location>
        <begin position="292"/>
        <end position="310"/>
    </location>
</feature>
<dbReference type="Pfam" id="PF10551">
    <property type="entry name" value="MULE"/>
    <property type="match status" value="1"/>
</dbReference>
<protein>
    <recommendedName>
        <fullName evidence="3">MULE transposase domain-containing protein</fullName>
    </recommendedName>
</protein>
<accession>A0A7J6KZH8</accession>
<dbReference type="Proteomes" id="UP000570595">
    <property type="component" value="Unassembled WGS sequence"/>
</dbReference>
<feature type="transmembrane region" description="Helical" evidence="2">
    <location>
        <begin position="81"/>
        <end position="101"/>
    </location>
</feature>
<sequence length="508" mass="56902">MADKSQESYLKVFRVLRDFLKLNIASVILDFESAAVKAFQQVFPTTVVKLCYFHLAQNWWKQFRIVHNASKEVVKVCYYKLLCIVFLPAELICSAILYALADLPTGDRQRILQYVLRNYVEGRVAKPQLWLMKERVQAALPRTNNNQEGFHYRWNSSFGEHKERPSFYVWVLSVHSMMLETHLELVRLNAGHAPSRPPKYDYDDIILSSLCAQDVTALSVKSWVDSAVNVVRRITPTAVFDDDALESNGGDVPCVSQTNGGNDTVVDVSSSEGIAEATGEVGPTPKKRRGASEQSTQNASTPWTSLTSRQGGRLSVTLENRQELLTTGSMIPDDIVDIWMEMLCQEAQIRSPQKVAVGTSSFGFQPVPASVLHSGELYVQPIIDPARQHFAATAVVDGQVYFMDSMNVHLPHDGFFVQAMRQLYGSSEVLNVAVQQQEYGSNTCGLHAVARLTEVVLNRQWFTLTVFEESRMRYHAAQCISSGRVLRFPEVFPAPPSMAFGPEGRIVI</sequence>
<dbReference type="OrthoDB" id="93990at2759"/>
<dbReference type="AlphaFoldDB" id="A0A7J6KZH8"/>
<gene>
    <name evidence="4" type="ORF">FOZ61_009421</name>
</gene>